<evidence type="ECO:0000256" key="2">
    <source>
        <dbReference type="ARBA" id="ARBA00022729"/>
    </source>
</evidence>
<dbReference type="STRING" id="745411.B3C1_01370"/>
<evidence type="ECO:0000256" key="1">
    <source>
        <dbReference type="ARBA" id="ARBA00006586"/>
    </source>
</evidence>
<evidence type="ECO:0000256" key="4">
    <source>
        <dbReference type="ARBA" id="ARBA00023145"/>
    </source>
</evidence>
<dbReference type="RefSeq" id="WP_008482405.1">
    <property type="nucleotide sequence ID" value="NZ_AMRI01000002.1"/>
</dbReference>
<dbReference type="MEROPS" id="S45.004"/>
<dbReference type="PROSITE" id="PS51257">
    <property type="entry name" value="PROKAR_LIPOPROTEIN"/>
    <property type="match status" value="1"/>
</dbReference>
<sequence>MQRHTSLMALGALSCLWLAGCGDSSDDNNPPLPSQRFQANITYTSHGVPHIQATDYAGLGYGIGYAQARDNLCTLSEQLMKLKAQKTRYFGAGSGQANLLSDIGYQALDYEAQAQSLYANLSADAKALMEGYAAGFNRSLDERQGPEQYPSPCRGADWVTAISAQDLLAYQLDLAGMASARSFLPAIAAAQPPESGATALNAQLDASQVFTAEGIGSNGWALGQDKMADAKSGLLGNPHFPWDGELRFFEQHLTIPGELDVTGVGMIGLPVVVIGFNQHLGWTHTVSQSKRFTLYQLELDPQNPLRYKFDDQYLDMTSKTLTVTVKQADGSLVEVPRTVYFSRFGPVVDLSSLSPALGWTQASAISFRDANAGNIRMLEQWLAMDKAQSRDAFFGAFADHQGLPWVNTLMVADDGSASYMDGTQVPQLGAQAEGYWAAASQSPQLAPIWQDGAGSVLLPGNSAAYDWVDSGDAGAPGLVPFSKAPQATRQDYLFNANSSHWLANLDAPLEGYSLMYGPERTVRSPRTRYNAQLISGTGEVNLAGSDGRFSLAELQRVLTHNSSLFAGSFRNALVSRCSQYPSIQVDGSPFDLTPACTALANWDGTYNLDSTGAQVMREFLAAFRVSGHRTLADSLFAEPFDPARAAFTPAGLAPMPSLDPNEDPVLQALAAAAKRLNGAGIALDAPLRDLQYVLKATGKAAIPVTGANAYEGVFNMAETKVPSRSTSDLAINLVGSPRADSPLTSLDEDGSGATERYRINYGSSFVMALAFGEQGPQAQMFLSYSQAHDPESPFFDDQTQAYSQLAWRPMLFSADQVAAEAVETLDISGN</sequence>
<dbReference type="OrthoDB" id="9760084at2"/>
<dbReference type="Pfam" id="PF01804">
    <property type="entry name" value="Penicil_amidase"/>
    <property type="match status" value="1"/>
</dbReference>
<protein>
    <submittedName>
        <fullName evidence="7">Aculeacin A acylase</fullName>
    </submittedName>
</protein>
<dbReference type="InterPro" id="IPR043146">
    <property type="entry name" value="Penicillin_amidase_N_B-knob"/>
</dbReference>
<name>K2K3B1_9GAMM</name>
<keyword evidence="8" id="KW-1185">Reference proteome</keyword>
<dbReference type="AlphaFoldDB" id="K2K3B1"/>
<feature type="chain" id="PRO_5003862541" evidence="6">
    <location>
        <begin position="20"/>
        <end position="830"/>
    </location>
</feature>
<keyword evidence="3" id="KW-0378">Hydrolase</keyword>
<dbReference type="InterPro" id="IPR002692">
    <property type="entry name" value="S45"/>
</dbReference>
<comment type="similarity">
    <text evidence="1">Belongs to the peptidase S45 family.</text>
</comment>
<dbReference type="InterPro" id="IPR029055">
    <property type="entry name" value="Ntn_hydrolases_N"/>
</dbReference>
<keyword evidence="2 6" id="KW-0732">Signal</keyword>
<feature type="active site" description="Nucleophile" evidence="5">
    <location>
        <position position="217"/>
    </location>
</feature>
<keyword evidence="4" id="KW-0865">Zymogen</keyword>
<accession>K2K3B1</accession>
<feature type="signal peptide" evidence="6">
    <location>
        <begin position="1"/>
        <end position="19"/>
    </location>
</feature>
<evidence type="ECO:0000256" key="6">
    <source>
        <dbReference type="SAM" id="SignalP"/>
    </source>
</evidence>
<comment type="caution">
    <text evidence="7">The sequence shown here is derived from an EMBL/GenBank/DDBJ whole genome shotgun (WGS) entry which is preliminary data.</text>
</comment>
<gene>
    <name evidence="7" type="ORF">B3C1_01370</name>
</gene>
<evidence type="ECO:0000256" key="3">
    <source>
        <dbReference type="ARBA" id="ARBA00022801"/>
    </source>
</evidence>
<dbReference type="PATRIC" id="fig|745411.4.peg.265"/>
<dbReference type="Proteomes" id="UP000006755">
    <property type="component" value="Unassembled WGS sequence"/>
</dbReference>
<dbReference type="PANTHER" id="PTHR34218">
    <property type="entry name" value="PEPTIDASE S45 PENICILLIN AMIDASE"/>
    <property type="match status" value="1"/>
</dbReference>
<dbReference type="GO" id="GO:0016811">
    <property type="term" value="F:hydrolase activity, acting on carbon-nitrogen (but not peptide) bonds, in linear amides"/>
    <property type="evidence" value="ECO:0007669"/>
    <property type="project" value="InterPro"/>
</dbReference>
<dbReference type="EMBL" id="AMRI01000002">
    <property type="protein sequence ID" value="EKE77419.1"/>
    <property type="molecule type" value="Genomic_DNA"/>
</dbReference>
<reference evidence="7 8" key="1">
    <citation type="journal article" date="2012" name="J. Bacteriol.">
        <title>Genome Sequence of Gallaecimonas xiamenensis Type Strain 3-C-1.</title>
        <authorList>
            <person name="Lai Q."/>
            <person name="Wang L."/>
            <person name="Wang W."/>
            <person name="Shao Z."/>
        </authorList>
    </citation>
    <scope>NUCLEOTIDE SEQUENCE [LARGE SCALE GENOMIC DNA]</scope>
    <source>
        <strain evidence="7 8">3-C-1</strain>
    </source>
</reference>
<proteinExistence type="inferred from homology"/>
<dbReference type="PIRSF" id="PIRSF001227">
    <property type="entry name" value="Pen_acylase"/>
    <property type="match status" value="1"/>
</dbReference>
<dbReference type="SUPFAM" id="SSF56235">
    <property type="entry name" value="N-terminal nucleophile aminohydrolases (Ntn hydrolases)"/>
    <property type="match status" value="1"/>
</dbReference>
<dbReference type="InterPro" id="IPR043147">
    <property type="entry name" value="Penicillin_amidase_A-knob"/>
</dbReference>
<organism evidence="7 8">
    <name type="scientific">Gallaecimonas xiamenensis 3-C-1</name>
    <dbReference type="NCBI Taxonomy" id="745411"/>
    <lineage>
        <taxon>Bacteria</taxon>
        <taxon>Pseudomonadati</taxon>
        <taxon>Pseudomonadota</taxon>
        <taxon>Gammaproteobacteria</taxon>
        <taxon>Enterobacterales</taxon>
        <taxon>Gallaecimonadaceae</taxon>
        <taxon>Gallaecimonas</taxon>
    </lineage>
</organism>
<dbReference type="eggNOG" id="COG2366">
    <property type="taxonomic scope" value="Bacteria"/>
</dbReference>
<dbReference type="Gene3D" id="2.30.120.10">
    <property type="match status" value="1"/>
</dbReference>
<dbReference type="PANTHER" id="PTHR34218:SF3">
    <property type="entry name" value="ACYL-HOMOSERINE LACTONE ACYLASE PVDQ"/>
    <property type="match status" value="1"/>
</dbReference>
<dbReference type="InterPro" id="IPR023343">
    <property type="entry name" value="Penicillin_amidase_dom1"/>
</dbReference>
<evidence type="ECO:0000256" key="5">
    <source>
        <dbReference type="PIRSR" id="PIRSR001227-1"/>
    </source>
</evidence>
<dbReference type="InterPro" id="IPR014395">
    <property type="entry name" value="Pen/GL7ACA/AHL_acylase"/>
</dbReference>
<evidence type="ECO:0000313" key="7">
    <source>
        <dbReference type="EMBL" id="EKE77419.1"/>
    </source>
</evidence>
<dbReference type="GO" id="GO:0017000">
    <property type="term" value="P:antibiotic biosynthetic process"/>
    <property type="evidence" value="ECO:0007669"/>
    <property type="project" value="InterPro"/>
</dbReference>
<evidence type="ECO:0000313" key="8">
    <source>
        <dbReference type="Proteomes" id="UP000006755"/>
    </source>
</evidence>
<dbReference type="Gene3D" id="1.10.439.10">
    <property type="entry name" value="Penicillin Amidohydrolase, domain 1"/>
    <property type="match status" value="1"/>
</dbReference>
<dbReference type="Gene3D" id="3.60.20.10">
    <property type="entry name" value="Glutamine Phosphoribosylpyrophosphate, subunit 1, domain 1"/>
    <property type="match status" value="1"/>
</dbReference>
<dbReference type="Gene3D" id="1.10.1400.10">
    <property type="match status" value="1"/>
</dbReference>